<dbReference type="Proteomes" id="UP000256599">
    <property type="component" value="Unassembled WGS sequence"/>
</dbReference>
<evidence type="ECO:0000256" key="1">
    <source>
        <dbReference type="ARBA" id="ARBA00006420"/>
    </source>
</evidence>
<dbReference type="OrthoDB" id="9796965at2"/>
<evidence type="ECO:0000313" key="4">
    <source>
        <dbReference type="Proteomes" id="UP000256599"/>
    </source>
</evidence>
<dbReference type="GO" id="GO:0005506">
    <property type="term" value="F:iron ion binding"/>
    <property type="evidence" value="ECO:0007669"/>
    <property type="project" value="InterPro"/>
</dbReference>
<organism evidence="3 4">
    <name type="scientific">Helicobacter marmotae</name>
    <dbReference type="NCBI Taxonomy" id="152490"/>
    <lineage>
        <taxon>Bacteria</taxon>
        <taxon>Pseudomonadati</taxon>
        <taxon>Campylobacterota</taxon>
        <taxon>Epsilonproteobacteria</taxon>
        <taxon>Campylobacterales</taxon>
        <taxon>Helicobacteraceae</taxon>
        <taxon>Helicobacter</taxon>
    </lineage>
</organism>
<dbReference type="SUPFAM" id="SSF117916">
    <property type="entry name" value="Fe-S cluster assembly (FSCA) domain-like"/>
    <property type="match status" value="1"/>
</dbReference>
<accession>A0A3D8I712</accession>
<dbReference type="AlphaFoldDB" id="A0A3D8I712"/>
<dbReference type="RefSeq" id="WP_104700632.1">
    <property type="nucleotide sequence ID" value="NZ_FZPP01000044.1"/>
</dbReference>
<reference evidence="3 4" key="1">
    <citation type="submission" date="2018-04" db="EMBL/GenBank/DDBJ databases">
        <title>Novel Campyloabacter and Helicobacter Species and Strains.</title>
        <authorList>
            <person name="Mannion A.J."/>
            <person name="Shen Z."/>
            <person name="Fox J.G."/>
        </authorList>
    </citation>
    <scope>NUCLEOTIDE SEQUENCE [LARGE SCALE GENOMIC DNA]</scope>
    <source>
        <strain evidence="3 4">MIT 98-6070</strain>
    </source>
</reference>
<dbReference type="Pfam" id="PF01106">
    <property type="entry name" value="NifU"/>
    <property type="match status" value="1"/>
</dbReference>
<evidence type="ECO:0000259" key="2">
    <source>
        <dbReference type="Pfam" id="PF01106"/>
    </source>
</evidence>
<dbReference type="GO" id="GO:0016226">
    <property type="term" value="P:iron-sulfur cluster assembly"/>
    <property type="evidence" value="ECO:0007669"/>
    <property type="project" value="InterPro"/>
</dbReference>
<comment type="similarity">
    <text evidence="1">Belongs to the NifU family.</text>
</comment>
<dbReference type="InterPro" id="IPR034904">
    <property type="entry name" value="FSCA_dom_sf"/>
</dbReference>
<feature type="domain" description="NIF system FeS cluster assembly NifU C-terminal" evidence="2">
    <location>
        <begin position="13"/>
        <end position="78"/>
    </location>
</feature>
<protein>
    <submittedName>
        <fullName evidence="3">NifU family protein</fullName>
    </submittedName>
</protein>
<evidence type="ECO:0000313" key="3">
    <source>
        <dbReference type="EMBL" id="RDU60775.1"/>
    </source>
</evidence>
<comment type="caution">
    <text evidence="3">The sequence shown here is derived from an EMBL/GenBank/DDBJ whole genome shotgun (WGS) entry which is preliminary data.</text>
</comment>
<dbReference type="PANTHER" id="PTHR11178:SF1">
    <property type="entry name" value="NFU1 IRON-SULFUR CLUSTER SCAFFOLD HOMOLOG, MITOCHONDRIAL"/>
    <property type="match status" value="1"/>
</dbReference>
<keyword evidence="4" id="KW-1185">Reference proteome</keyword>
<dbReference type="InterPro" id="IPR001075">
    <property type="entry name" value="NIF_FeS_clus_asmbl_NifU_C"/>
</dbReference>
<dbReference type="PANTHER" id="PTHR11178">
    <property type="entry name" value="IRON-SULFUR CLUSTER SCAFFOLD PROTEIN NFU-RELATED"/>
    <property type="match status" value="1"/>
</dbReference>
<proteinExistence type="inferred from homology"/>
<gene>
    <name evidence="3" type="ORF">CQA63_02090</name>
</gene>
<dbReference type="EMBL" id="NXLR01000002">
    <property type="protein sequence ID" value="RDU60775.1"/>
    <property type="molecule type" value="Genomic_DNA"/>
</dbReference>
<dbReference type="GO" id="GO:0051536">
    <property type="term" value="F:iron-sulfur cluster binding"/>
    <property type="evidence" value="ECO:0007669"/>
    <property type="project" value="InterPro"/>
</dbReference>
<name>A0A3D8I712_9HELI</name>
<sequence length="90" mass="10024">MFPFSDEELLVPVEMVIQKVRPTLTLDGGDITLLGIKESKVYVRLEGACKGCPSSSNTLKYAIEDRLKREIHPDISVVNILHGQESHFGL</sequence>
<dbReference type="Gene3D" id="3.30.300.130">
    <property type="entry name" value="Fe-S cluster assembly (FSCA)"/>
    <property type="match status" value="1"/>
</dbReference>